<evidence type="ECO:0000313" key="2">
    <source>
        <dbReference type="EMBL" id="MBB6109747.1"/>
    </source>
</evidence>
<evidence type="ECO:0000259" key="1">
    <source>
        <dbReference type="Pfam" id="PF13274"/>
    </source>
</evidence>
<dbReference type="RefSeq" id="WP_076373527.1">
    <property type="nucleotide sequence ID" value="NZ_FTMG01000005.1"/>
</dbReference>
<reference evidence="2 3" key="1">
    <citation type="submission" date="2020-08" db="EMBL/GenBank/DDBJ databases">
        <title>Genomic Encyclopedia of Type Strains, Phase IV (KMG-V): Genome sequencing to study the core and pangenomes of soil and plant-associated prokaryotes.</title>
        <authorList>
            <person name="Whitman W."/>
        </authorList>
    </citation>
    <scope>NUCLEOTIDE SEQUENCE [LARGE SCALE GENOMIC DNA]</scope>
    <source>
        <strain evidence="2 3">ANJLi2</strain>
    </source>
</reference>
<feature type="domain" description="Antitoxin SocA-like Panacea" evidence="1">
    <location>
        <begin position="27"/>
        <end position="130"/>
    </location>
</feature>
<keyword evidence="3" id="KW-1185">Reference proteome</keyword>
<name>A0ABR6PIZ3_9SPHI</name>
<dbReference type="InterPro" id="IPR025272">
    <property type="entry name" value="SocA_Panacea"/>
</dbReference>
<organism evidence="2 3">
    <name type="scientific">Mucilaginibacter lappiensis</name>
    <dbReference type="NCBI Taxonomy" id="354630"/>
    <lineage>
        <taxon>Bacteria</taxon>
        <taxon>Pseudomonadati</taxon>
        <taxon>Bacteroidota</taxon>
        <taxon>Sphingobacteriia</taxon>
        <taxon>Sphingobacteriales</taxon>
        <taxon>Sphingobacteriaceae</taxon>
        <taxon>Mucilaginibacter</taxon>
    </lineage>
</organism>
<gene>
    <name evidence="2" type="ORF">HDF23_002496</name>
</gene>
<proteinExistence type="predicted"/>
<dbReference type="Proteomes" id="UP000541583">
    <property type="component" value="Unassembled WGS sequence"/>
</dbReference>
<dbReference type="Pfam" id="PF13274">
    <property type="entry name" value="SocA_Panacea"/>
    <property type="match status" value="1"/>
</dbReference>
<comment type="caution">
    <text evidence="2">The sequence shown here is derived from an EMBL/GenBank/DDBJ whole genome shotgun (WGS) entry which is preliminary data.</text>
</comment>
<evidence type="ECO:0000313" key="3">
    <source>
        <dbReference type="Proteomes" id="UP000541583"/>
    </source>
</evidence>
<protein>
    <submittedName>
        <fullName evidence="2">Phage-associated protein</fullName>
    </submittedName>
</protein>
<sequence>MYSASTVAAAIVQKAIDEGNPVTQMKLQKMAYFAQGYNLARKEEKLFKEEIQAWKFGPVVPVIYNDYKLYGNNPITDFEKALNSYSLLGKCHIDFDDDLRDALDYTWKATGNLTAFSLSNWTHLPGSPWQQVYNPRDQSIIIDSERIKEYFKEIIY</sequence>
<accession>A0ABR6PIZ3</accession>
<dbReference type="EMBL" id="JACHCB010000005">
    <property type="protein sequence ID" value="MBB6109747.1"/>
    <property type="molecule type" value="Genomic_DNA"/>
</dbReference>